<gene>
    <name evidence="1" type="ORF">F506_20185</name>
</gene>
<sequence length="130" mass="14714">MKTDWNQIRKMMNAAIDTCEKIEKLGYTEQHRNLNAVVNGQKVNLHDFMVSAWTYPEIVRYQIIRQRHEKGVNLPYIPESARILTAMASACAELIGASEEAPAQDAIKNLTDWYANHLVSSLQQAIGPTD</sequence>
<protein>
    <submittedName>
        <fullName evidence="1">Uncharacterized protein</fullName>
    </submittedName>
</protein>
<proteinExistence type="predicted"/>
<accession>A0ABM5V4V5</accession>
<organism evidence="1 2">
    <name type="scientific">Herbaspirillum hiltneri N3</name>
    <dbReference type="NCBI Taxonomy" id="1262470"/>
    <lineage>
        <taxon>Bacteria</taxon>
        <taxon>Pseudomonadati</taxon>
        <taxon>Pseudomonadota</taxon>
        <taxon>Betaproteobacteria</taxon>
        <taxon>Burkholderiales</taxon>
        <taxon>Oxalobacteraceae</taxon>
        <taxon>Herbaspirillum</taxon>
    </lineage>
</organism>
<dbReference type="RefSeq" id="WP_053200401.1">
    <property type="nucleotide sequence ID" value="NZ_CP011409.1"/>
</dbReference>
<evidence type="ECO:0000313" key="2">
    <source>
        <dbReference type="Proteomes" id="UP000063429"/>
    </source>
</evidence>
<dbReference type="EMBL" id="CP011409">
    <property type="protein sequence ID" value="AKZ64664.1"/>
    <property type="molecule type" value="Genomic_DNA"/>
</dbReference>
<keyword evidence="2" id="KW-1185">Reference proteome</keyword>
<reference evidence="2" key="1">
    <citation type="journal article" date="2015" name="Genome Announc.">
        <title>Complete Genome Sequence of Herbaspirillum hiltneri N3 (DSM 17495), Isolated from Surface-Sterilized Wheat Roots.</title>
        <authorList>
            <person name="Guizelini D."/>
            <person name="Saizaki P.M."/>
            <person name="Coimbra N.A."/>
            <person name="Weiss V.A."/>
            <person name="Faoro H."/>
            <person name="Sfeir M.Z."/>
            <person name="Baura V.A."/>
            <person name="Monteiro R.A."/>
            <person name="Chubatsu L.S."/>
            <person name="Souza E.M."/>
            <person name="Cruz L.M."/>
            <person name="Pedrosa F.O."/>
            <person name="Raittz R.T."/>
            <person name="Marchaukoski J.N."/>
            <person name="Steffens M.B."/>
        </authorList>
    </citation>
    <scope>NUCLEOTIDE SEQUENCE [LARGE SCALE GENOMIC DNA]</scope>
    <source>
        <strain evidence="2">N3</strain>
    </source>
</reference>
<evidence type="ECO:0000313" key="1">
    <source>
        <dbReference type="EMBL" id="AKZ64664.1"/>
    </source>
</evidence>
<dbReference type="Proteomes" id="UP000063429">
    <property type="component" value="Chromosome"/>
</dbReference>
<name>A0ABM5V4V5_9BURK</name>